<dbReference type="InterPro" id="IPR007365">
    <property type="entry name" value="TFR-like_dimer_dom"/>
</dbReference>
<evidence type="ECO:0000313" key="5">
    <source>
        <dbReference type="Proteomes" id="UP000694867"/>
    </source>
</evidence>
<dbReference type="GeneID" id="100899190"/>
<dbReference type="RefSeq" id="XP_028967873.1">
    <property type="nucleotide sequence ID" value="XM_029112040.1"/>
</dbReference>
<protein>
    <submittedName>
        <fullName evidence="6">N-acetylated-alpha-linked acidic dipeptidase 2</fullName>
    </submittedName>
</protein>
<dbReference type="InterPro" id="IPR046450">
    <property type="entry name" value="PA_dom_sf"/>
</dbReference>
<feature type="transmembrane region" description="Helical" evidence="2">
    <location>
        <begin position="56"/>
        <end position="78"/>
    </location>
</feature>
<sequence>MNSSMDSVDYMKYTDPYTKWHTSQSAEEIDLGPQPPGVIDGAEEHFRFPGKPKKHAHLMLIWLITSGLCVGLLVGFSARHLLQLHINFVSTRGTSRAHCEPFHGTDKFVQTFATLISSVRRENLNRWLWSLTRDSHVGGSHKGRELALKIRDRWASLPHARVEKYRPLLSYPDTERANEVRLLQGSKILYQMNMSPNETAFETHPYLAYSSPGKVRGKPVYVNFGREEDFDTLRTRGVTLNGTIAITRLGKAQILRKIQQAKKNGIKGVVLYRDPLDAESFESDFAGPSMPLDAIPRATLKSYPGDPATPYLPAVEDVNRQSRSDIRLPGIPVQLISAIDAQHLLKDLGGSNAPMEWVGKLNVSYSTGPGYRDAAEVEVQLSSFNLFREMDIYNVLGSIPGSLEPDQYVIIGSHHDSWARGAADPASGMAVLMEVVRAFSDLYHKTSWRPRRTLLFVAWDASHFGSVGSTEFLEQYSAQLSHAIAYLSLDKAVTGTRSLQVSGSPLLRQALERAAKQIPAIESRPGDSQQVFENLYASWLSARPALLLTGRGSVPEMLPPTGESDAVPFFQMLGIPVAQIQFVNRGSFCDYPVLDTAYDTYDLMANHIDVGQHAMYALTQLVLGTALELADSFALPFKVVDYANQISADFAVFQREHREIFRAHGVQMEPLTKSVKAFRVASLAFQESSAQNAPSTANNASSSLCGIFRVRDENDNLLRIEKSFLLPEGFAPAQPYSRHILYGIDKENSDRSLLFPHLAEAIRELRRNPRSSALHSVREHLSVALNALRKATDLLNRSLLTGKSPL</sequence>
<dbReference type="PANTHER" id="PTHR10404:SF46">
    <property type="entry name" value="VACUOLAR PROTEIN SORTING-ASSOCIATED PROTEIN 70"/>
    <property type="match status" value="1"/>
</dbReference>
<dbReference type="Gene3D" id="1.20.930.40">
    <property type="entry name" value="Transferrin receptor-like, dimerisation domain"/>
    <property type="match status" value="1"/>
</dbReference>
<dbReference type="InterPro" id="IPR036757">
    <property type="entry name" value="TFR-like_dimer_dom_sf"/>
</dbReference>
<dbReference type="InterPro" id="IPR007484">
    <property type="entry name" value="Peptidase_M28"/>
</dbReference>
<name>A0AAJ7SH87_9ACAR</name>
<proteinExistence type="inferred from homology"/>
<dbReference type="SUPFAM" id="SSF52025">
    <property type="entry name" value="PA domain"/>
    <property type="match status" value="1"/>
</dbReference>
<dbReference type="PANTHER" id="PTHR10404">
    <property type="entry name" value="N-ACETYLATED-ALPHA-LINKED ACIDIC DIPEPTIDASE"/>
    <property type="match status" value="1"/>
</dbReference>
<gene>
    <name evidence="6" type="primary">LOC100899190</name>
</gene>
<evidence type="ECO:0000259" key="3">
    <source>
        <dbReference type="Pfam" id="PF04253"/>
    </source>
</evidence>
<dbReference type="GO" id="GO:0004180">
    <property type="term" value="F:carboxypeptidase activity"/>
    <property type="evidence" value="ECO:0007669"/>
    <property type="project" value="TreeGrafter"/>
</dbReference>
<dbReference type="SUPFAM" id="SSF47672">
    <property type="entry name" value="Transferrin receptor-like dimerisation domain"/>
    <property type="match status" value="1"/>
</dbReference>
<feature type="domain" description="Transferrin receptor-like dimerisation" evidence="3">
    <location>
        <begin position="667"/>
        <end position="795"/>
    </location>
</feature>
<evidence type="ECO:0000313" key="6">
    <source>
        <dbReference type="RefSeq" id="XP_028967873.1"/>
    </source>
</evidence>
<dbReference type="KEGG" id="goe:100899190"/>
<feature type="domain" description="Peptidase M28" evidence="4">
    <location>
        <begin position="394"/>
        <end position="518"/>
    </location>
</feature>
<reference evidence="6" key="1">
    <citation type="submission" date="2025-08" db="UniProtKB">
        <authorList>
            <consortium name="RefSeq"/>
        </authorList>
    </citation>
    <scope>IDENTIFICATION</scope>
</reference>
<evidence type="ECO:0000256" key="2">
    <source>
        <dbReference type="SAM" id="Phobius"/>
    </source>
</evidence>
<keyword evidence="2" id="KW-0812">Transmembrane</keyword>
<evidence type="ECO:0000256" key="1">
    <source>
        <dbReference type="ARBA" id="ARBA00005634"/>
    </source>
</evidence>
<keyword evidence="2" id="KW-1133">Transmembrane helix</keyword>
<dbReference type="FunFam" id="3.40.630.10:FF:000101">
    <property type="entry name" value="N-acetylated alpha-linked acidic dipeptidase like 1"/>
    <property type="match status" value="1"/>
</dbReference>
<organism evidence="5 6">
    <name type="scientific">Galendromus occidentalis</name>
    <name type="common">western predatory mite</name>
    <dbReference type="NCBI Taxonomy" id="34638"/>
    <lineage>
        <taxon>Eukaryota</taxon>
        <taxon>Metazoa</taxon>
        <taxon>Ecdysozoa</taxon>
        <taxon>Arthropoda</taxon>
        <taxon>Chelicerata</taxon>
        <taxon>Arachnida</taxon>
        <taxon>Acari</taxon>
        <taxon>Parasitiformes</taxon>
        <taxon>Mesostigmata</taxon>
        <taxon>Gamasina</taxon>
        <taxon>Phytoseioidea</taxon>
        <taxon>Phytoseiidae</taxon>
        <taxon>Typhlodrominae</taxon>
        <taxon>Galendromus</taxon>
    </lineage>
</organism>
<dbReference type="Proteomes" id="UP000694867">
    <property type="component" value="Unplaced"/>
</dbReference>
<dbReference type="AlphaFoldDB" id="A0AAJ7SH87"/>
<dbReference type="Pfam" id="PF04253">
    <property type="entry name" value="TFR_dimer"/>
    <property type="match status" value="1"/>
</dbReference>
<dbReference type="Gene3D" id="3.50.30.30">
    <property type="match status" value="1"/>
</dbReference>
<keyword evidence="2" id="KW-0472">Membrane</keyword>
<accession>A0AAJ7SH87</accession>
<dbReference type="Pfam" id="PF04389">
    <property type="entry name" value="Peptidase_M28"/>
    <property type="match status" value="1"/>
</dbReference>
<comment type="similarity">
    <text evidence="1">Belongs to the peptidase M28 family. M28B subfamily.</text>
</comment>
<evidence type="ECO:0000259" key="4">
    <source>
        <dbReference type="Pfam" id="PF04389"/>
    </source>
</evidence>
<dbReference type="Gene3D" id="3.40.630.10">
    <property type="entry name" value="Zn peptidases"/>
    <property type="match status" value="1"/>
</dbReference>
<dbReference type="InterPro" id="IPR039373">
    <property type="entry name" value="Peptidase_M28B"/>
</dbReference>
<keyword evidence="5" id="KW-1185">Reference proteome</keyword>
<dbReference type="SUPFAM" id="SSF53187">
    <property type="entry name" value="Zn-dependent exopeptidases"/>
    <property type="match status" value="1"/>
</dbReference>